<evidence type="ECO:0000256" key="3">
    <source>
        <dbReference type="SAM" id="Coils"/>
    </source>
</evidence>
<dbReference type="Proteomes" id="UP000198510">
    <property type="component" value="Unassembled WGS sequence"/>
</dbReference>
<dbReference type="InterPro" id="IPR024930">
    <property type="entry name" value="Skp_dom_sf"/>
</dbReference>
<dbReference type="STRING" id="1075417.SAMN05421823_103262"/>
<keyword evidence="5" id="KW-1185">Reference proteome</keyword>
<dbReference type="GO" id="GO:0051082">
    <property type="term" value="F:unfolded protein binding"/>
    <property type="evidence" value="ECO:0007669"/>
    <property type="project" value="InterPro"/>
</dbReference>
<dbReference type="GO" id="GO:0050821">
    <property type="term" value="P:protein stabilization"/>
    <property type="evidence" value="ECO:0007669"/>
    <property type="project" value="TreeGrafter"/>
</dbReference>
<dbReference type="PANTHER" id="PTHR35089">
    <property type="entry name" value="CHAPERONE PROTEIN SKP"/>
    <property type="match status" value="1"/>
</dbReference>
<proteinExistence type="inferred from homology"/>
<feature type="coiled-coil region" evidence="3">
    <location>
        <begin position="43"/>
        <end position="99"/>
    </location>
</feature>
<dbReference type="SMART" id="SM00935">
    <property type="entry name" value="OmpH"/>
    <property type="match status" value="1"/>
</dbReference>
<gene>
    <name evidence="4" type="ORF">SAMN05421823_103262</name>
</gene>
<evidence type="ECO:0000313" key="5">
    <source>
        <dbReference type="Proteomes" id="UP000198510"/>
    </source>
</evidence>
<accession>A0A1G9DVB8</accession>
<dbReference type="SUPFAM" id="SSF111384">
    <property type="entry name" value="OmpH-like"/>
    <property type="match status" value="1"/>
</dbReference>
<dbReference type="InterPro" id="IPR005632">
    <property type="entry name" value="Chaperone_Skp"/>
</dbReference>
<comment type="similarity">
    <text evidence="1">Belongs to the Skp family.</text>
</comment>
<sequence>MAQTQGSTKPMKFGYTNVSYILSVMPESKQIESELGTYSRQLENQLKAKAEDFQSRVENYERGQTTMTAEARANTERELQQMQTQIQQFQQEAENNLQKKQMSLLEPVTEKISKAIRSVAEENGYTYIFNSDAGLGTTQILLHAPDEDNVTNLVLKKLGVQPPANATGASK</sequence>
<dbReference type="GO" id="GO:0005829">
    <property type="term" value="C:cytosol"/>
    <property type="evidence" value="ECO:0007669"/>
    <property type="project" value="TreeGrafter"/>
</dbReference>
<dbReference type="Pfam" id="PF03938">
    <property type="entry name" value="OmpH"/>
    <property type="match status" value="1"/>
</dbReference>
<reference evidence="4 5" key="1">
    <citation type="submission" date="2016-10" db="EMBL/GenBank/DDBJ databases">
        <authorList>
            <person name="de Groot N.N."/>
        </authorList>
    </citation>
    <scope>NUCLEOTIDE SEQUENCE [LARGE SCALE GENOMIC DNA]</scope>
    <source>
        <strain evidence="4 5">DSM 25186</strain>
    </source>
</reference>
<dbReference type="AlphaFoldDB" id="A0A1G9DVB8"/>
<evidence type="ECO:0000313" key="4">
    <source>
        <dbReference type="EMBL" id="SDK67804.1"/>
    </source>
</evidence>
<dbReference type="EMBL" id="FNFO01000003">
    <property type="protein sequence ID" value="SDK67804.1"/>
    <property type="molecule type" value="Genomic_DNA"/>
</dbReference>
<protein>
    <submittedName>
        <fullName evidence="4">Outer membrane protein</fullName>
    </submittedName>
</protein>
<dbReference type="Gene3D" id="3.30.910.20">
    <property type="entry name" value="Skp domain"/>
    <property type="match status" value="1"/>
</dbReference>
<name>A0A1G9DVB8_9BACT</name>
<keyword evidence="2" id="KW-0732">Signal</keyword>
<evidence type="ECO:0000256" key="2">
    <source>
        <dbReference type="ARBA" id="ARBA00022729"/>
    </source>
</evidence>
<organism evidence="4 5">
    <name type="scientific">Catalinimonas alkaloidigena</name>
    <dbReference type="NCBI Taxonomy" id="1075417"/>
    <lineage>
        <taxon>Bacteria</taxon>
        <taxon>Pseudomonadati</taxon>
        <taxon>Bacteroidota</taxon>
        <taxon>Cytophagia</taxon>
        <taxon>Cytophagales</taxon>
        <taxon>Catalimonadaceae</taxon>
        <taxon>Catalinimonas</taxon>
    </lineage>
</organism>
<evidence type="ECO:0000256" key="1">
    <source>
        <dbReference type="ARBA" id="ARBA00009091"/>
    </source>
</evidence>
<keyword evidence="3" id="KW-0175">Coiled coil</keyword>
<dbReference type="PANTHER" id="PTHR35089:SF1">
    <property type="entry name" value="CHAPERONE PROTEIN SKP"/>
    <property type="match status" value="1"/>
</dbReference>